<evidence type="ECO:0000256" key="1">
    <source>
        <dbReference type="SAM" id="MobiDB-lite"/>
    </source>
</evidence>
<dbReference type="Proteomes" id="UP000236161">
    <property type="component" value="Unassembled WGS sequence"/>
</dbReference>
<name>A0A2I0AQQ4_9ASPA</name>
<feature type="region of interest" description="Disordered" evidence="1">
    <location>
        <begin position="23"/>
        <end position="44"/>
    </location>
</feature>
<organism evidence="2 3">
    <name type="scientific">Apostasia shenzhenica</name>
    <dbReference type="NCBI Taxonomy" id="1088818"/>
    <lineage>
        <taxon>Eukaryota</taxon>
        <taxon>Viridiplantae</taxon>
        <taxon>Streptophyta</taxon>
        <taxon>Embryophyta</taxon>
        <taxon>Tracheophyta</taxon>
        <taxon>Spermatophyta</taxon>
        <taxon>Magnoliopsida</taxon>
        <taxon>Liliopsida</taxon>
        <taxon>Asparagales</taxon>
        <taxon>Orchidaceae</taxon>
        <taxon>Apostasioideae</taxon>
        <taxon>Apostasia</taxon>
    </lineage>
</organism>
<evidence type="ECO:0000313" key="3">
    <source>
        <dbReference type="Proteomes" id="UP000236161"/>
    </source>
</evidence>
<reference evidence="2 3" key="1">
    <citation type="journal article" date="2017" name="Nature">
        <title>The Apostasia genome and the evolution of orchids.</title>
        <authorList>
            <person name="Zhang G.Q."/>
            <person name="Liu K.W."/>
            <person name="Li Z."/>
            <person name="Lohaus R."/>
            <person name="Hsiao Y.Y."/>
            <person name="Niu S.C."/>
            <person name="Wang J.Y."/>
            <person name="Lin Y.C."/>
            <person name="Xu Q."/>
            <person name="Chen L.J."/>
            <person name="Yoshida K."/>
            <person name="Fujiwara S."/>
            <person name="Wang Z.W."/>
            <person name="Zhang Y.Q."/>
            <person name="Mitsuda N."/>
            <person name="Wang M."/>
            <person name="Liu G.H."/>
            <person name="Pecoraro L."/>
            <person name="Huang H.X."/>
            <person name="Xiao X.J."/>
            <person name="Lin M."/>
            <person name="Wu X.Y."/>
            <person name="Wu W.L."/>
            <person name="Chen Y.Y."/>
            <person name="Chang S.B."/>
            <person name="Sakamoto S."/>
            <person name="Ohme-Takagi M."/>
            <person name="Yagi M."/>
            <person name="Zeng S.J."/>
            <person name="Shen C.Y."/>
            <person name="Yeh C.M."/>
            <person name="Luo Y.B."/>
            <person name="Tsai W.C."/>
            <person name="Van de Peer Y."/>
            <person name="Liu Z.J."/>
        </authorList>
    </citation>
    <scope>NUCLEOTIDE SEQUENCE [LARGE SCALE GENOMIC DNA]</scope>
    <source>
        <strain evidence="3">cv. Shenzhen</strain>
        <tissue evidence="2">Stem</tissue>
    </source>
</reference>
<dbReference type="EMBL" id="KZ451959">
    <property type="protein sequence ID" value="PKA57885.1"/>
    <property type="molecule type" value="Genomic_DNA"/>
</dbReference>
<evidence type="ECO:0000313" key="2">
    <source>
        <dbReference type="EMBL" id="PKA57885.1"/>
    </source>
</evidence>
<accession>A0A2I0AQQ4</accession>
<sequence length="125" mass="13771">MPADSKNIIVHISLLSRSSSSWTWESRSSRNDLPQMRSGSFNLRPMGEAAPRPEISQAILTTLALSSISETQFYYNLIRVSPALLPLPFPFPLSIPAPAFSVCSPIFLFVGDGSPRYSIPLFLSL</sequence>
<gene>
    <name evidence="2" type="ORF">AXF42_Ash012424</name>
</gene>
<proteinExistence type="predicted"/>
<keyword evidence="3" id="KW-1185">Reference proteome</keyword>
<protein>
    <submittedName>
        <fullName evidence="2">Uncharacterized protein</fullName>
    </submittedName>
</protein>
<dbReference type="AlphaFoldDB" id="A0A2I0AQQ4"/>